<reference evidence="2 3" key="1">
    <citation type="journal article" date="2023" name="bioRxiv">
        <title>Conserved and derived expression patterns and positive selection on dental genes reveal complex evolutionary context of ever-growing rodent molars.</title>
        <authorList>
            <person name="Calamari Z.T."/>
            <person name="Song A."/>
            <person name="Cohen E."/>
            <person name="Akter M."/>
            <person name="Roy R.D."/>
            <person name="Hallikas O."/>
            <person name="Christensen M.M."/>
            <person name="Li P."/>
            <person name="Marangoni P."/>
            <person name="Jernvall J."/>
            <person name="Klein O.D."/>
        </authorList>
    </citation>
    <scope>NUCLEOTIDE SEQUENCE [LARGE SCALE GENOMIC DNA]</scope>
    <source>
        <strain evidence="2">V071</strain>
    </source>
</reference>
<name>A0AAW0ID30_MYOGA</name>
<comment type="caution">
    <text evidence="2">The sequence shown here is derived from an EMBL/GenBank/DDBJ whole genome shotgun (WGS) entry which is preliminary data.</text>
</comment>
<evidence type="ECO:0000256" key="1">
    <source>
        <dbReference type="SAM" id="MobiDB-lite"/>
    </source>
</evidence>
<dbReference type="EMBL" id="JBBHLL010000154">
    <property type="protein sequence ID" value="KAK7812306.1"/>
    <property type="molecule type" value="Genomic_DNA"/>
</dbReference>
<feature type="region of interest" description="Disordered" evidence="1">
    <location>
        <begin position="1"/>
        <end position="37"/>
    </location>
</feature>
<evidence type="ECO:0000313" key="2">
    <source>
        <dbReference type="EMBL" id="KAK7812306.1"/>
    </source>
</evidence>
<gene>
    <name evidence="2" type="ORF">U0070_024576</name>
</gene>
<keyword evidence="3" id="KW-1185">Reference proteome</keyword>
<evidence type="ECO:0000313" key="3">
    <source>
        <dbReference type="Proteomes" id="UP001488838"/>
    </source>
</evidence>
<protein>
    <submittedName>
        <fullName evidence="2">Uncharacterized protein</fullName>
    </submittedName>
</protein>
<dbReference type="Proteomes" id="UP001488838">
    <property type="component" value="Unassembled WGS sequence"/>
</dbReference>
<proteinExistence type="predicted"/>
<feature type="region of interest" description="Disordered" evidence="1">
    <location>
        <begin position="117"/>
        <end position="138"/>
    </location>
</feature>
<sequence>MESSGFTEYNLGASPPAGEPPSEPNETFSPFHSDSKSTSQYHCFQHFFQPPENPGRAVWLEGREKACDVGEDGRRTQRAPECRKLYGWLCPPRPTPIPRHVPTITVNEQNCFLKDKRRAGRAARTPRSGSLGEASTKDKMLMAENVNYTQLGKALNLPSAEPGRSTGACWDIWER</sequence>
<accession>A0AAW0ID30</accession>
<organism evidence="2 3">
    <name type="scientific">Myodes glareolus</name>
    <name type="common">Bank vole</name>
    <name type="synonym">Clethrionomys glareolus</name>
    <dbReference type="NCBI Taxonomy" id="447135"/>
    <lineage>
        <taxon>Eukaryota</taxon>
        <taxon>Metazoa</taxon>
        <taxon>Chordata</taxon>
        <taxon>Craniata</taxon>
        <taxon>Vertebrata</taxon>
        <taxon>Euteleostomi</taxon>
        <taxon>Mammalia</taxon>
        <taxon>Eutheria</taxon>
        <taxon>Euarchontoglires</taxon>
        <taxon>Glires</taxon>
        <taxon>Rodentia</taxon>
        <taxon>Myomorpha</taxon>
        <taxon>Muroidea</taxon>
        <taxon>Cricetidae</taxon>
        <taxon>Arvicolinae</taxon>
        <taxon>Myodes</taxon>
    </lineage>
</organism>
<feature type="compositionally biased region" description="Polar residues" evidence="1">
    <location>
        <begin position="25"/>
        <end position="37"/>
    </location>
</feature>
<dbReference type="AlphaFoldDB" id="A0AAW0ID30"/>